<dbReference type="InterPro" id="IPR050138">
    <property type="entry name" value="DHOase/Allantoinase_Hydrolase"/>
</dbReference>
<dbReference type="RefSeq" id="WP_111358727.1">
    <property type="nucleotide sequence ID" value="NZ_NHSK01000015.1"/>
</dbReference>
<keyword evidence="2" id="KW-0378">Hydrolase</keyword>
<evidence type="ECO:0000313" key="3">
    <source>
        <dbReference type="Proteomes" id="UP000248863"/>
    </source>
</evidence>
<dbReference type="SUPFAM" id="SSF51556">
    <property type="entry name" value="Metallo-dependent hydrolases"/>
    <property type="match status" value="1"/>
</dbReference>
<proteinExistence type="predicted"/>
<dbReference type="GO" id="GO:0006145">
    <property type="term" value="P:purine nucleobase catabolic process"/>
    <property type="evidence" value="ECO:0007669"/>
    <property type="project" value="TreeGrafter"/>
</dbReference>
<dbReference type="Proteomes" id="UP000248863">
    <property type="component" value="Unassembled WGS sequence"/>
</dbReference>
<dbReference type="Pfam" id="PF01979">
    <property type="entry name" value="Amidohydro_1"/>
    <property type="match status" value="1"/>
</dbReference>
<dbReference type="PANTHER" id="PTHR43668:SF4">
    <property type="entry name" value="ALLANTOINASE"/>
    <property type="match status" value="1"/>
</dbReference>
<dbReference type="InterPro" id="IPR032466">
    <property type="entry name" value="Metal_Hydrolase"/>
</dbReference>
<feature type="domain" description="Amidohydrolase-related" evidence="1">
    <location>
        <begin position="52"/>
        <end position="427"/>
    </location>
</feature>
<dbReference type="GO" id="GO:0004038">
    <property type="term" value="F:allantoinase activity"/>
    <property type="evidence" value="ECO:0007669"/>
    <property type="project" value="TreeGrafter"/>
</dbReference>
<dbReference type="InterPro" id="IPR011059">
    <property type="entry name" value="Metal-dep_hydrolase_composite"/>
</dbReference>
<organism evidence="2 3">
    <name type="scientific">Rhodoplanes elegans</name>
    <dbReference type="NCBI Taxonomy" id="29408"/>
    <lineage>
        <taxon>Bacteria</taxon>
        <taxon>Pseudomonadati</taxon>
        <taxon>Pseudomonadota</taxon>
        <taxon>Alphaproteobacteria</taxon>
        <taxon>Hyphomicrobiales</taxon>
        <taxon>Nitrobacteraceae</taxon>
        <taxon>Rhodoplanes</taxon>
    </lineage>
</organism>
<sequence>MKADLVVRNARVVRHDGAFFGGVAVVDGAIAMLGANALLPDATRVIDAEGRVLMPGVIDTHCHLGFHYPYDEDLATETPPAAVGGVTSALDYTPLVTADYLGFFREKCRQIETRSAIDWGFHFIIQREEDVHRLARITADTGVVSYKFYFGYEPDNAIGIVPATDGWIFGAMRALATIPGGIINVHCENTAVGTWLEREIRPTGRQDLGAYQESRPVFVEEETIRRMIFFSELTGCPLHVVHTTIGAGVKLGVEARARGVDVTIETCPHYLTRTSYDPDLDMKAKICPPLRTKDEQEALWRGVADGGIFSIGTDHVPFRPKKGVDLWTESPGAVGFQWELPLMLHFGHHARGLPLTRLVEINSWNPARRFGLAPKKGTLQVGADADLVLVDLDLEKTVTHQGKGHCIYEGMRLKGWPVATIVGGAVVAENGAFDDTAARPARCLNVPAEMG</sequence>
<comment type="caution">
    <text evidence="2">The sequence shown here is derived from an EMBL/GenBank/DDBJ whole genome shotgun (WGS) entry which is preliminary data.</text>
</comment>
<evidence type="ECO:0000259" key="1">
    <source>
        <dbReference type="Pfam" id="PF01979"/>
    </source>
</evidence>
<keyword evidence="3" id="KW-1185">Reference proteome</keyword>
<evidence type="ECO:0000313" key="2">
    <source>
        <dbReference type="EMBL" id="RAI35484.1"/>
    </source>
</evidence>
<dbReference type="Gene3D" id="3.20.20.140">
    <property type="entry name" value="Metal-dependent hydrolases"/>
    <property type="match status" value="1"/>
</dbReference>
<dbReference type="OrthoDB" id="9775759at2"/>
<accession>A0A327KBL7</accession>
<dbReference type="PANTHER" id="PTHR43668">
    <property type="entry name" value="ALLANTOINASE"/>
    <property type="match status" value="1"/>
</dbReference>
<dbReference type="EMBL" id="NPEU01000258">
    <property type="protein sequence ID" value="RAI35484.1"/>
    <property type="molecule type" value="Genomic_DNA"/>
</dbReference>
<dbReference type="GO" id="GO:0005737">
    <property type="term" value="C:cytoplasm"/>
    <property type="evidence" value="ECO:0007669"/>
    <property type="project" value="TreeGrafter"/>
</dbReference>
<dbReference type="AlphaFoldDB" id="A0A327KBL7"/>
<dbReference type="SUPFAM" id="SSF51338">
    <property type="entry name" value="Composite domain of metallo-dependent hydrolases"/>
    <property type="match status" value="1"/>
</dbReference>
<gene>
    <name evidence="2" type="ORF">CH338_19170</name>
</gene>
<name>A0A327KBL7_9BRAD</name>
<protein>
    <submittedName>
        <fullName evidence="2">Amidohydrolase</fullName>
    </submittedName>
</protein>
<dbReference type="InterPro" id="IPR006680">
    <property type="entry name" value="Amidohydro-rel"/>
</dbReference>
<reference evidence="2 3" key="1">
    <citation type="submission" date="2017-07" db="EMBL/GenBank/DDBJ databases">
        <title>Draft Genome Sequences of Select Purple Nonsulfur Bacteria.</title>
        <authorList>
            <person name="Lasarre B."/>
            <person name="Mckinlay J.B."/>
        </authorList>
    </citation>
    <scope>NUCLEOTIDE SEQUENCE [LARGE SCALE GENOMIC DNA]</scope>
    <source>
        <strain evidence="2 3">DSM 11907</strain>
    </source>
</reference>
<dbReference type="Gene3D" id="2.30.40.10">
    <property type="entry name" value="Urease, subunit C, domain 1"/>
    <property type="match status" value="1"/>
</dbReference>